<organism evidence="3 4">
    <name type="scientific">Cohnella kolymensis</name>
    <dbReference type="NCBI Taxonomy" id="1590652"/>
    <lineage>
        <taxon>Bacteria</taxon>
        <taxon>Bacillati</taxon>
        <taxon>Bacillota</taxon>
        <taxon>Bacilli</taxon>
        <taxon>Bacillales</taxon>
        <taxon>Paenibacillaceae</taxon>
        <taxon>Cohnella</taxon>
    </lineage>
</organism>
<evidence type="ECO:0000259" key="2">
    <source>
        <dbReference type="Pfam" id="PF22725"/>
    </source>
</evidence>
<feature type="domain" description="GFO/IDH/MocA-like oxidoreductase" evidence="2">
    <location>
        <begin position="132"/>
        <end position="247"/>
    </location>
</feature>
<dbReference type="RefSeq" id="WP_041063984.1">
    <property type="nucleotide sequence ID" value="NZ_JXAL01000021.1"/>
</dbReference>
<name>A0ABR5A348_9BACL</name>
<dbReference type="InterPro" id="IPR000683">
    <property type="entry name" value="Gfo/Idh/MocA-like_OxRdtase_N"/>
</dbReference>
<dbReference type="Gene3D" id="3.40.50.720">
    <property type="entry name" value="NAD(P)-binding Rossmann-like Domain"/>
    <property type="match status" value="1"/>
</dbReference>
<accession>A0ABR5A348</accession>
<keyword evidence="4" id="KW-1185">Reference proteome</keyword>
<gene>
    <name evidence="3" type="ORF">SD71_13340</name>
</gene>
<comment type="caution">
    <text evidence="3">The sequence shown here is derived from an EMBL/GenBank/DDBJ whole genome shotgun (WGS) entry which is preliminary data.</text>
</comment>
<protein>
    <recommendedName>
        <fullName evidence="5">Gfo/Idh/MocA-like oxidoreductase N-terminal domain-containing protein</fullName>
    </recommendedName>
</protein>
<dbReference type="SUPFAM" id="SSF51735">
    <property type="entry name" value="NAD(P)-binding Rossmann-fold domains"/>
    <property type="match status" value="1"/>
</dbReference>
<evidence type="ECO:0000313" key="4">
    <source>
        <dbReference type="Proteomes" id="UP000054526"/>
    </source>
</evidence>
<feature type="domain" description="Gfo/Idh/MocA-like oxidoreductase N-terminal" evidence="1">
    <location>
        <begin position="5"/>
        <end position="123"/>
    </location>
</feature>
<dbReference type="Pfam" id="PF01408">
    <property type="entry name" value="GFO_IDH_MocA"/>
    <property type="match status" value="1"/>
</dbReference>
<dbReference type="InterPro" id="IPR051450">
    <property type="entry name" value="Gfo/Idh/MocA_Oxidoreductases"/>
</dbReference>
<dbReference type="PANTHER" id="PTHR43377">
    <property type="entry name" value="BILIVERDIN REDUCTASE A"/>
    <property type="match status" value="1"/>
</dbReference>
<evidence type="ECO:0000259" key="1">
    <source>
        <dbReference type="Pfam" id="PF01408"/>
    </source>
</evidence>
<dbReference type="Proteomes" id="UP000054526">
    <property type="component" value="Unassembled WGS sequence"/>
</dbReference>
<dbReference type="InterPro" id="IPR055170">
    <property type="entry name" value="GFO_IDH_MocA-like_dom"/>
</dbReference>
<dbReference type="EMBL" id="JXAL01000021">
    <property type="protein sequence ID" value="KIL35492.1"/>
    <property type="molecule type" value="Genomic_DNA"/>
</dbReference>
<dbReference type="Gene3D" id="3.30.360.10">
    <property type="entry name" value="Dihydrodipicolinate Reductase, domain 2"/>
    <property type="match status" value="1"/>
</dbReference>
<proteinExistence type="predicted"/>
<dbReference type="Pfam" id="PF22725">
    <property type="entry name" value="GFO_IDH_MocA_C3"/>
    <property type="match status" value="1"/>
</dbReference>
<reference evidence="3 4" key="1">
    <citation type="submission" date="2014-12" db="EMBL/GenBank/DDBJ databases">
        <title>Draft genome sequence of Cohnella kolymensis strain B-2846.</title>
        <authorList>
            <person name="Karlyshev A.V."/>
            <person name="Kudryashova E.B."/>
        </authorList>
    </citation>
    <scope>NUCLEOTIDE SEQUENCE [LARGE SCALE GENOMIC DNA]</scope>
    <source>
        <strain evidence="3 4">VKM B-2846</strain>
    </source>
</reference>
<evidence type="ECO:0000313" key="3">
    <source>
        <dbReference type="EMBL" id="KIL35492.1"/>
    </source>
</evidence>
<dbReference type="InterPro" id="IPR036291">
    <property type="entry name" value="NAD(P)-bd_dom_sf"/>
</dbReference>
<evidence type="ECO:0008006" key="5">
    <source>
        <dbReference type="Google" id="ProtNLM"/>
    </source>
</evidence>
<sequence length="333" mass="36848">MKRLKAGILGLGSWGECHLEACMSLPHIEVSAICDLREDRVRYLGDRYSIQGQYTDEDDLITREDLDLIIVVTFEKEHLRPTLKALQAGKHVLVEKPVTTSIEEAEMMQKAAEAAGRHVIPGHLLRFEPKYAETHRAILDGRIGPPLSMYFKRSRQHSLFATYQRTHTVYELMIHDLDLALWYAGSRVSKVRAYGLSPSGAATPEILWACLQFETGALAMLQSNWMTPDEAGIVIHDSAEIIGTNGLARFDTEPAGLQVLSSSGRITTDFSVHHRLNGQAAGALRDQLDYVARCLITGNPPDRISFTDAVQGVKVADAIVRSASTGQEIELLS</sequence>
<dbReference type="SUPFAM" id="SSF55347">
    <property type="entry name" value="Glyceraldehyde-3-phosphate dehydrogenase-like, C-terminal domain"/>
    <property type="match status" value="1"/>
</dbReference>
<dbReference type="PANTHER" id="PTHR43377:SF1">
    <property type="entry name" value="BILIVERDIN REDUCTASE A"/>
    <property type="match status" value="1"/>
</dbReference>